<reference evidence="4" key="1">
    <citation type="submission" date="2023-03" db="EMBL/GenBank/DDBJ databases">
        <title>Actinoallomurus iriomotensis NBRC 103684.</title>
        <authorList>
            <person name="Ichikawa N."/>
            <person name="Sato H."/>
            <person name="Tonouchi N."/>
        </authorList>
    </citation>
    <scope>NUCLEOTIDE SEQUENCE</scope>
    <source>
        <strain evidence="4">NBRC 103684</strain>
    </source>
</reference>
<gene>
    <name evidence="4" type="ORF">Airi02_071920</name>
</gene>
<feature type="region of interest" description="Disordered" evidence="1">
    <location>
        <begin position="151"/>
        <end position="172"/>
    </location>
</feature>
<comment type="caution">
    <text evidence="4">The sequence shown here is derived from an EMBL/GenBank/DDBJ whole genome shotgun (WGS) entry which is preliminary data.</text>
</comment>
<feature type="signal peptide" evidence="3">
    <location>
        <begin position="1"/>
        <end position="20"/>
    </location>
</feature>
<keyword evidence="2" id="KW-0812">Transmembrane</keyword>
<dbReference type="RefSeq" id="WP_285579400.1">
    <property type="nucleotide sequence ID" value="NZ_BSTK01000012.1"/>
</dbReference>
<evidence type="ECO:0000313" key="4">
    <source>
        <dbReference type="EMBL" id="GLY89263.1"/>
    </source>
</evidence>
<keyword evidence="3" id="KW-0732">Signal</keyword>
<dbReference type="Proteomes" id="UP001165074">
    <property type="component" value="Unassembled WGS sequence"/>
</dbReference>
<dbReference type="AlphaFoldDB" id="A0A9W6S8Z3"/>
<proteinExistence type="predicted"/>
<keyword evidence="2" id="KW-0472">Membrane</keyword>
<sequence length="378" mass="40758">MRLIAAAALALVSTGTPATGAPVSTARVDRVAAALRQSPVFVDPDVSSLLNARDRTALGRQIAGAGVPIYLAVVPLDSDDESAGDADYFTYLLHRRLGRNGVYVVSDQRGSLDWTSYRVPRDDTLEFSQVTNGKPLPQRLHDVIDAFAHAPAAKPSDPPVPDAPDADSSGKKPTNVGLAGQFVKTFFSALAVSGVLLALLWWIVAVVLAAVRGARGTATRLRPRRLRRMAWAELVRLARAIGAAGEDDPGYPRAMADYDAAKLLWDEKQDPGSRFAVVVLALDGQDALRGGTADPQPRCVVNPLHGTAARRVRTALGGLSRRRQPMCEDCAKASRHRPLALVVDGRERPYYEAPGVWEKIRGTDENLPEHVLEYLGVE</sequence>
<organism evidence="4 5">
    <name type="scientific">Actinoallomurus iriomotensis</name>
    <dbReference type="NCBI Taxonomy" id="478107"/>
    <lineage>
        <taxon>Bacteria</taxon>
        <taxon>Bacillati</taxon>
        <taxon>Actinomycetota</taxon>
        <taxon>Actinomycetes</taxon>
        <taxon>Streptosporangiales</taxon>
        <taxon>Thermomonosporaceae</taxon>
        <taxon>Actinoallomurus</taxon>
    </lineage>
</organism>
<evidence type="ECO:0000313" key="5">
    <source>
        <dbReference type="Proteomes" id="UP001165074"/>
    </source>
</evidence>
<dbReference type="EMBL" id="BSTK01000012">
    <property type="protein sequence ID" value="GLY89263.1"/>
    <property type="molecule type" value="Genomic_DNA"/>
</dbReference>
<feature type="transmembrane region" description="Helical" evidence="2">
    <location>
        <begin position="186"/>
        <end position="211"/>
    </location>
</feature>
<accession>A0A9W6S8Z3</accession>
<feature type="chain" id="PRO_5040990801" description="TPM domain-containing protein" evidence="3">
    <location>
        <begin position="21"/>
        <end position="378"/>
    </location>
</feature>
<protein>
    <recommendedName>
        <fullName evidence="6">TPM domain-containing protein</fullName>
    </recommendedName>
</protein>
<evidence type="ECO:0000256" key="1">
    <source>
        <dbReference type="SAM" id="MobiDB-lite"/>
    </source>
</evidence>
<keyword evidence="5" id="KW-1185">Reference proteome</keyword>
<evidence type="ECO:0008006" key="6">
    <source>
        <dbReference type="Google" id="ProtNLM"/>
    </source>
</evidence>
<evidence type="ECO:0000256" key="3">
    <source>
        <dbReference type="SAM" id="SignalP"/>
    </source>
</evidence>
<name>A0A9W6S8Z3_9ACTN</name>
<keyword evidence="2" id="KW-1133">Transmembrane helix</keyword>
<evidence type="ECO:0000256" key="2">
    <source>
        <dbReference type="SAM" id="Phobius"/>
    </source>
</evidence>